<proteinExistence type="inferred from homology"/>
<dbReference type="Pfam" id="PF01494">
    <property type="entry name" value="FAD_binding_3"/>
    <property type="match status" value="1"/>
</dbReference>
<dbReference type="FunFam" id="3.50.50.60:FF:000115">
    <property type="entry name" value="Salicylate hydroxylase, putative"/>
    <property type="match status" value="1"/>
</dbReference>
<evidence type="ECO:0000256" key="1">
    <source>
        <dbReference type="ARBA" id="ARBA00007992"/>
    </source>
</evidence>
<dbReference type="EMBL" id="ML987190">
    <property type="protein sequence ID" value="KAF2254798.1"/>
    <property type="molecule type" value="Genomic_DNA"/>
</dbReference>
<comment type="similarity">
    <text evidence="1">Belongs to the paxM FAD-dependent monooxygenase family.</text>
</comment>
<evidence type="ECO:0000256" key="3">
    <source>
        <dbReference type="ARBA" id="ARBA00022827"/>
    </source>
</evidence>
<dbReference type="Proteomes" id="UP000800094">
    <property type="component" value="Unassembled WGS sequence"/>
</dbReference>
<dbReference type="AlphaFoldDB" id="A0A6A6IWY2"/>
<feature type="domain" description="FAD-binding" evidence="6">
    <location>
        <begin position="75"/>
        <end position="425"/>
    </location>
</feature>
<keyword evidence="2" id="KW-0285">Flavoprotein</keyword>
<dbReference type="InterPro" id="IPR050493">
    <property type="entry name" value="FAD-dep_Monooxygenase_BioMet"/>
</dbReference>
<keyword evidence="5" id="KW-0503">Monooxygenase</keyword>
<dbReference type="PRINTS" id="PR00420">
    <property type="entry name" value="RNGMNOXGNASE"/>
</dbReference>
<dbReference type="SUPFAM" id="SSF51905">
    <property type="entry name" value="FAD/NAD(P)-binding domain"/>
    <property type="match status" value="1"/>
</dbReference>
<evidence type="ECO:0000259" key="6">
    <source>
        <dbReference type="Pfam" id="PF01494"/>
    </source>
</evidence>
<keyword evidence="8" id="KW-1185">Reference proteome</keyword>
<dbReference type="SUPFAM" id="SSF54373">
    <property type="entry name" value="FAD-linked reductases, C-terminal domain"/>
    <property type="match status" value="1"/>
</dbReference>
<evidence type="ECO:0000313" key="8">
    <source>
        <dbReference type="Proteomes" id="UP000800094"/>
    </source>
</evidence>
<protein>
    <submittedName>
        <fullName evidence="7">FAD/NAD(P)-binding domain-containing protein</fullName>
    </submittedName>
</protein>
<dbReference type="GO" id="GO:0004497">
    <property type="term" value="F:monooxygenase activity"/>
    <property type="evidence" value="ECO:0007669"/>
    <property type="project" value="UniProtKB-KW"/>
</dbReference>
<dbReference type="PANTHER" id="PTHR13789:SF306">
    <property type="entry name" value="HYDROXYLASE, PUTATIVE-RELATED"/>
    <property type="match status" value="1"/>
</dbReference>
<accession>A0A6A6IWY2</accession>
<evidence type="ECO:0000256" key="5">
    <source>
        <dbReference type="ARBA" id="ARBA00023033"/>
    </source>
</evidence>
<sequence>MADNNEAIKKCRNNIEALLSQKGHAGLRETSYPSRSLNFLQRVNKRWPQRRPPFQAHCQPPPQEDLPLQAKVKLNIVVAGAGLGGLATAIALRRRGHAVTVFEKAPELGEVGAGIQVPPNSSRLLLKWGLGPYLGGKAIEPHAIRMRRWQNGEVLSLTKLLPDFRDRFGAPYYVVHRANLQLAMHKLALDLGVEVKVSSGVNRYDAETPSVGLEDGSVYQADLVVAADGIKSEARKVVLDGEDQPPKKAGFAAYRAMVDAEMMRGDPDVSWLLESPGQNLWLGDQRHVMTYTIAGGKSFNMVLSHPEDSDPATWNQATVIEDMKRHFEGWDPRRLVKVISMIRTTLKWPLLSGKCLRKWVSTSGKLLILGDAAHPMVPYMSEGAAMAVEDGAALAEILSLLDSKSQLHSALQIFERVRLLRAGQMQEASLVNGKLWHFADGPEQRARDEAMRPEVEEREFEESPNQWSDPVTAAWAYGYDAEEEVRKAFIENQSRNAKL</sequence>
<keyword evidence="4" id="KW-0560">Oxidoreductase</keyword>
<gene>
    <name evidence="7" type="ORF">BU26DRAFT_475252</name>
</gene>
<name>A0A6A6IWY2_9PLEO</name>
<reference evidence="7" key="1">
    <citation type="journal article" date="2020" name="Stud. Mycol.">
        <title>101 Dothideomycetes genomes: a test case for predicting lifestyles and emergence of pathogens.</title>
        <authorList>
            <person name="Haridas S."/>
            <person name="Albert R."/>
            <person name="Binder M."/>
            <person name="Bloem J."/>
            <person name="Labutti K."/>
            <person name="Salamov A."/>
            <person name="Andreopoulos B."/>
            <person name="Baker S."/>
            <person name="Barry K."/>
            <person name="Bills G."/>
            <person name="Bluhm B."/>
            <person name="Cannon C."/>
            <person name="Castanera R."/>
            <person name="Culley D."/>
            <person name="Daum C."/>
            <person name="Ezra D."/>
            <person name="Gonzalez J."/>
            <person name="Henrissat B."/>
            <person name="Kuo A."/>
            <person name="Liang C."/>
            <person name="Lipzen A."/>
            <person name="Lutzoni F."/>
            <person name="Magnuson J."/>
            <person name="Mondo S."/>
            <person name="Nolan M."/>
            <person name="Ohm R."/>
            <person name="Pangilinan J."/>
            <person name="Park H.-J."/>
            <person name="Ramirez L."/>
            <person name="Alfaro M."/>
            <person name="Sun H."/>
            <person name="Tritt A."/>
            <person name="Yoshinaga Y."/>
            <person name="Zwiers L.-H."/>
            <person name="Turgeon B."/>
            <person name="Goodwin S."/>
            <person name="Spatafora J."/>
            <person name="Crous P."/>
            <person name="Grigoriev I."/>
        </authorList>
    </citation>
    <scope>NUCLEOTIDE SEQUENCE</scope>
    <source>
        <strain evidence="7">CBS 122368</strain>
    </source>
</reference>
<dbReference type="Gene3D" id="3.50.50.60">
    <property type="entry name" value="FAD/NAD(P)-binding domain"/>
    <property type="match status" value="1"/>
</dbReference>
<dbReference type="PANTHER" id="PTHR13789">
    <property type="entry name" value="MONOOXYGENASE"/>
    <property type="match status" value="1"/>
</dbReference>
<evidence type="ECO:0000256" key="4">
    <source>
        <dbReference type="ARBA" id="ARBA00023002"/>
    </source>
</evidence>
<organism evidence="7 8">
    <name type="scientific">Trematosphaeria pertusa</name>
    <dbReference type="NCBI Taxonomy" id="390896"/>
    <lineage>
        <taxon>Eukaryota</taxon>
        <taxon>Fungi</taxon>
        <taxon>Dikarya</taxon>
        <taxon>Ascomycota</taxon>
        <taxon>Pezizomycotina</taxon>
        <taxon>Dothideomycetes</taxon>
        <taxon>Pleosporomycetidae</taxon>
        <taxon>Pleosporales</taxon>
        <taxon>Massarineae</taxon>
        <taxon>Trematosphaeriaceae</taxon>
        <taxon>Trematosphaeria</taxon>
    </lineage>
</organism>
<dbReference type="InterPro" id="IPR036188">
    <property type="entry name" value="FAD/NAD-bd_sf"/>
</dbReference>
<dbReference type="GO" id="GO:0071949">
    <property type="term" value="F:FAD binding"/>
    <property type="evidence" value="ECO:0007669"/>
    <property type="project" value="InterPro"/>
</dbReference>
<dbReference type="RefSeq" id="XP_033689802.1">
    <property type="nucleotide sequence ID" value="XM_033825526.1"/>
</dbReference>
<evidence type="ECO:0000256" key="2">
    <source>
        <dbReference type="ARBA" id="ARBA00022630"/>
    </source>
</evidence>
<keyword evidence="3" id="KW-0274">FAD</keyword>
<dbReference type="InterPro" id="IPR002938">
    <property type="entry name" value="FAD-bd"/>
</dbReference>
<dbReference type="OrthoDB" id="16820at2759"/>
<evidence type="ECO:0000313" key="7">
    <source>
        <dbReference type="EMBL" id="KAF2254798.1"/>
    </source>
</evidence>
<dbReference type="GeneID" id="54578856"/>